<comment type="caution">
    <text evidence="8">The sequence shown here is derived from an EMBL/GenBank/DDBJ whole genome shotgun (WGS) entry which is preliminary data.</text>
</comment>
<dbReference type="PANTHER" id="PTHR46309">
    <property type="entry name" value="PHD FINGER PROTEIN 12"/>
    <property type="match status" value="1"/>
</dbReference>
<comment type="subcellular location">
    <subcellularLocation>
        <location evidence="1">Nucleus</location>
    </subcellularLocation>
</comment>
<feature type="compositionally biased region" description="Low complexity" evidence="6">
    <location>
        <begin position="647"/>
        <end position="657"/>
    </location>
</feature>
<dbReference type="Gene3D" id="3.30.40.10">
    <property type="entry name" value="Zinc/RING finger domain, C3HC4 (zinc finger)"/>
    <property type="match status" value="1"/>
</dbReference>
<keyword evidence="4" id="KW-0862">Zinc</keyword>
<reference evidence="8 9" key="1">
    <citation type="journal article" date="2024" name="Nat. Commun.">
        <title>Phylogenomics reveals the evolutionary origins of lichenization in chlorophyte algae.</title>
        <authorList>
            <person name="Puginier C."/>
            <person name="Libourel C."/>
            <person name="Otte J."/>
            <person name="Skaloud P."/>
            <person name="Haon M."/>
            <person name="Grisel S."/>
            <person name="Petersen M."/>
            <person name="Berrin J.G."/>
            <person name="Delaux P.M."/>
            <person name="Dal Grande F."/>
            <person name="Keller J."/>
        </authorList>
    </citation>
    <scope>NUCLEOTIDE SEQUENCE [LARGE SCALE GENOMIC DNA]</scope>
    <source>
        <strain evidence="8 9">SAG 2043</strain>
    </source>
</reference>
<dbReference type="InterPro" id="IPR042163">
    <property type="entry name" value="PHF12"/>
</dbReference>
<evidence type="ECO:0000256" key="3">
    <source>
        <dbReference type="ARBA" id="ARBA00022771"/>
    </source>
</evidence>
<evidence type="ECO:0000256" key="5">
    <source>
        <dbReference type="ARBA" id="ARBA00023242"/>
    </source>
</evidence>
<organism evidence="8 9">
    <name type="scientific">[Myrmecia] bisecta</name>
    <dbReference type="NCBI Taxonomy" id="41462"/>
    <lineage>
        <taxon>Eukaryota</taxon>
        <taxon>Viridiplantae</taxon>
        <taxon>Chlorophyta</taxon>
        <taxon>core chlorophytes</taxon>
        <taxon>Trebouxiophyceae</taxon>
        <taxon>Trebouxiales</taxon>
        <taxon>Trebouxiaceae</taxon>
        <taxon>Myrmecia</taxon>
    </lineage>
</organism>
<dbReference type="PANTHER" id="PTHR46309:SF1">
    <property type="entry name" value="PHD FINGER PROTEIN 12"/>
    <property type="match status" value="1"/>
</dbReference>
<dbReference type="SUPFAM" id="SSF55729">
    <property type="entry name" value="Acyl-CoA N-acyltransferases (Nat)"/>
    <property type="match status" value="1"/>
</dbReference>
<dbReference type="Pfam" id="PF00628">
    <property type="entry name" value="PHD"/>
    <property type="match status" value="1"/>
</dbReference>
<keyword evidence="2" id="KW-0479">Metal-binding</keyword>
<protein>
    <recommendedName>
        <fullName evidence="7">Zinc finger PHD-type domain-containing protein</fullName>
    </recommendedName>
</protein>
<dbReference type="InterPro" id="IPR013083">
    <property type="entry name" value="Znf_RING/FYVE/PHD"/>
</dbReference>
<keyword evidence="5" id="KW-0539">Nucleus</keyword>
<evidence type="ECO:0000256" key="6">
    <source>
        <dbReference type="SAM" id="MobiDB-lite"/>
    </source>
</evidence>
<sequence>MASSSLVLSGGRKRSMPLKEMFANGLLKEGELLRYKARQELGAIGWAYAGGIKVPGKEGLLGCTAFEGHAGSKLHRPYEHIYTAAGVSLQELIMGVSSSQPASREGSPAAGRPGDQNAYGRAGALADPEVTLLEGHDDPNDEFCRMCTGDGFDGDLVCCETCPATFHFAPECLDIAAVPEGDWYCPMCRCVRCGHGTFAPPLQLPQQVLWLPSPEDQVTDASAQPLPVVHYPRDAVRAATAVKMEADSGGIQLEAAAKGKQKKRKLEEPAPLGDDGAALPAGIDAFLDLARAVANPAALLAALQERLPSAMGSAKKAQPLKDLFAALVPGSAFSGRNSALAAISKRLWELRNAPALLQMPGRLWWCSAGCERVSRGMAEAAGSGPQACHSQHLDAPLSWQLIRSTALSEPQACRGYAPQYTPGQAAQLKQVLLAARHILSESFEPLPDARVSMDLVPLLLQGKVTPERALDFGGAHVAVLWAGGSIASVAVVRALAAEFGEVILLASRPELHGNGLACALVHELERMFLRLGCQACVMPALPLPEAPPAVEGADPPAHVPRQVSPTGWGTAVGYTWPAMPLRLEMCAFPAMQFPGLPTLHKPLSEKSVALSQPRAGLGRVLTANPGFDLQPHLRSGLLAAVSGSLGPARPAQQAAKPPLAPKPARKATPLGSP</sequence>
<evidence type="ECO:0000313" key="8">
    <source>
        <dbReference type="EMBL" id="KAK9815625.1"/>
    </source>
</evidence>
<dbReference type="InterPro" id="IPR032308">
    <property type="entry name" value="TDBD"/>
</dbReference>
<dbReference type="SMART" id="SM00249">
    <property type="entry name" value="PHD"/>
    <property type="match status" value="1"/>
</dbReference>
<dbReference type="InterPro" id="IPR056511">
    <property type="entry name" value="IDM1_C"/>
</dbReference>
<evidence type="ECO:0000259" key="7">
    <source>
        <dbReference type="SMART" id="SM00249"/>
    </source>
</evidence>
<dbReference type="GO" id="GO:0008270">
    <property type="term" value="F:zinc ion binding"/>
    <property type="evidence" value="ECO:0007669"/>
    <property type="project" value="UniProtKB-KW"/>
</dbReference>
<dbReference type="SUPFAM" id="SSF57903">
    <property type="entry name" value="FYVE/PHD zinc finger"/>
    <property type="match status" value="1"/>
</dbReference>
<accession>A0AAW1Q0J9</accession>
<dbReference type="GO" id="GO:0003714">
    <property type="term" value="F:transcription corepressor activity"/>
    <property type="evidence" value="ECO:0007669"/>
    <property type="project" value="InterPro"/>
</dbReference>
<dbReference type="InterPro" id="IPR019787">
    <property type="entry name" value="Znf_PHD-finger"/>
</dbReference>
<dbReference type="GO" id="GO:0005634">
    <property type="term" value="C:nucleus"/>
    <property type="evidence" value="ECO:0007669"/>
    <property type="project" value="UniProtKB-SubCell"/>
</dbReference>
<evidence type="ECO:0000313" key="9">
    <source>
        <dbReference type="Proteomes" id="UP001489004"/>
    </source>
</evidence>
<evidence type="ECO:0000256" key="4">
    <source>
        <dbReference type="ARBA" id="ARBA00022833"/>
    </source>
</evidence>
<dbReference type="InterPro" id="IPR001965">
    <property type="entry name" value="Znf_PHD"/>
</dbReference>
<dbReference type="Gene3D" id="3.40.630.30">
    <property type="match status" value="1"/>
</dbReference>
<dbReference type="InterPro" id="IPR011011">
    <property type="entry name" value="Znf_FYVE_PHD"/>
</dbReference>
<keyword evidence="9" id="KW-1185">Reference proteome</keyword>
<gene>
    <name evidence="8" type="ORF">WJX72_007039</name>
</gene>
<dbReference type="GO" id="GO:0006357">
    <property type="term" value="P:regulation of transcription by RNA polymerase II"/>
    <property type="evidence" value="ECO:0007669"/>
    <property type="project" value="TreeGrafter"/>
</dbReference>
<evidence type="ECO:0000256" key="2">
    <source>
        <dbReference type="ARBA" id="ARBA00022723"/>
    </source>
</evidence>
<keyword evidence="3" id="KW-0863">Zinc-finger</keyword>
<feature type="region of interest" description="Disordered" evidence="6">
    <location>
        <begin position="643"/>
        <end position="673"/>
    </location>
</feature>
<proteinExistence type="predicted"/>
<dbReference type="Pfam" id="PF23209">
    <property type="entry name" value="IDM1_C"/>
    <property type="match status" value="1"/>
</dbReference>
<dbReference type="AlphaFoldDB" id="A0AAW1Q0J9"/>
<evidence type="ECO:0000256" key="1">
    <source>
        <dbReference type="ARBA" id="ARBA00004123"/>
    </source>
</evidence>
<name>A0AAW1Q0J9_9CHLO</name>
<dbReference type="Proteomes" id="UP001489004">
    <property type="component" value="Unassembled WGS sequence"/>
</dbReference>
<dbReference type="EMBL" id="JALJOR010000006">
    <property type="protein sequence ID" value="KAK9815625.1"/>
    <property type="molecule type" value="Genomic_DNA"/>
</dbReference>
<dbReference type="Pfam" id="PF16135">
    <property type="entry name" value="TDBD"/>
    <property type="match status" value="1"/>
</dbReference>
<feature type="region of interest" description="Disordered" evidence="6">
    <location>
        <begin position="98"/>
        <end position="121"/>
    </location>
</feature>
<feature type="domain" description="Zinc finger PHD-type" evidence="7">
    <location>
        <begin position="143"/>
        <end position="189"/>
    </location>
</feature>
<dbReference type="InterPro" id="IPR016181">
    <property type="entry name" value="Acyl_CoA_acyltransferase"/>
</dbReference>